<comment type="caution">
    <text evidence="3">The sequence shown here is derived from an EMBL/GenBank/DDBJ whole genome shotgun (WGS) entry which is preliminary data.</text>
</comment>
<reference evidence="3" key="1">
    <citation type="submission" date="2021-08" db="EMBL/GenBank/DDBJ databases">
        <title>WGS assembly of Ceratopteris richardii.</title>
        <authorList>
            <person name="Marchant D.B."/>
            <person name="Chen G."/>
            <person name="Jenkins J."/>
            <person name="Shu S."/>
            <person name="Leebens-Mack J."/>
            <person name="Grimwood J."/>
            <person name="Schmutz J."/>
            <person name="Soltis P."/>
            <person name="Soltis D."/>
            <person name="Chen Z.-H."/>
        </authorList>
    </citation>
    <scope>NUCLEOTIDE SEQUENCE</scope>
    <source>
        <strain evidence="3">Whitten #5841</strain>
        <tissue evidence="3">Leaf</tissue>
    </source>
</reference>
<sequence>MGHDNLNVSSPAHRRSQNPASPSAALFRRSSTFPREEPDLSWVALFRRHRFLLLMLALLAFLCTVYLYFAIKLGADDCSGLIGKDAALCRLKKSKSMNEHDQRTRRMLMNVQKSLSEPSIKDKFPLLTSTDTASWMKFLIEARAIQNTRILGCTGTNLTQDSQFTVFLPTIGCQERDVIAERSAGPSPNNLEMDALDPSSSFDLICCERSNMEEFFNDEDKFWKLDKLLNDKGIFVWILENTGDETSKVQLEHSKLHSWSYLGRMNNIVIWQKV</sequence>
<dbReference type="PANTHER" id="PTHR34774:SF1">
    <property type="entry name" value="EPHRIN-A3 PROTEIN"/>
    <property type="match status" value="1"/>
</dbReference>
<evidence type="ECO:0000256" key="2">
    <source>
        <dbReference type="SAM" id="Phobius"/>
    </source>
</evidence>
<dbReference type="PANTHER" id="PTHR34774">
    <property type="entry name" value="EPHRIN-A3 PROTEIN"/>
    <property type="match status" value="1"/>
</dbReference>
<feature type="region of interest" description="Disordered" evidence="1">
    <location>
        <begin position="1"/>
        <end position="25"/>
    </location>
</feature>
<evidence type="ECO:0000256" key="1">
    <source>
        <dbReference type="SAM" id="MobiDB-lite"/>
    </source>
</evidence>
<dbReference type="EMBL" id="CM035435">
    <property type="protein sequence ID" value="KAH7290943.1"/>
    <property type="molecule type" value="Genomic_DNA"/>
</dbReference>
<keyword evidence="2" id="KW-1133">Transmembrane helix</keyword>
<feature type="transmembrane region" description="Helical" evidence="2">
    <location>
        <begin position="51"/>
        <end position="71"/>
    </location>
</feature>
<name>A0A8T2R577_CERRI</name>
<keyword evidence="4" id="KW-1185">Reference proteome</keyword>
<dbReference type="OrthoDB" id="2019292at2759"/>
<dbReference type="EMBL" id="CM035435">
    <property type="protein sequence ID" value="KAH7290944.1"/>
    <property type="molecule type" value="Genomic_DNA"/>
</dbReference>
<evidence type="ECO:0000313" key="3">
    <source>
        <dbReference type="EMBL" id="KAH7290944.1"/>
    </source>
</evidence>
<protein>
    <submittedName>
        <fullName evidence="3">Uncharacterized protein</fullName>
    </submittedName>
</protein>
<feature type="compositionally biased region" description="Polar residues" evidence="1">
    <location>
        <begin position="1"/>
        <end position="10"/>
    </location>
</feature>
<evidence type="ECO:0000313" key="4">
    <source>
        <dbReference type="Proteomes" id="UP000825935"/>
    </source>
</evidence>
<organism evidence="3 4">
    <name type="scientific">Ceratopteris richardii</name>
    <name type="common">Triangle waterfern</name>
    <dbReference type="NCBI Taxonomy" id="49495"/>
    <lineage>
        <taxon>Eukaryota</taxon>
        <taxon>Viridiplantae</taxon>
        <taxon>Streptophyta</taxon>
        <taxon>Embryophyta</taxon>
        <taxon>Tracheophyta</taxon>
        <taxon>Polypodiopsida</taxon>
        <taxon>Polypodiidae</taxon>
        <taxon>Polypodiales</taxon>
        <taxon>Pteridineae</taxon>
        <taxon>Pteridaceae</taxon>
        <taxon>Parkerioideae</taxon>
        <taxon>Ceratopteris</taxon>
    </lineage>
</organism>
<dbReference type="AlphaFoldDB" id="A0A8T2R577"/>
<accession>A0A8T2R577</accession>
<gene>
    <name evidence="3" type="ORF">KP509_30G070300</name>
</gene>
<keyword evidence="2" id="KW-0472">Membrane</keyword>
<dbReference type="Proteomes" id="UP000825935">
    <property type="component" value="Chromosome 30"/>
</dbReference>
<proteinExistence type="predicted"/>
<keyword evidence="2" id="KW-0812">Transmembrane</keyword>